<evidence type="ECO:0000313" key="3">
    <source>
        <dbReference type="Proteomes" id="UP000031668"/>
    </source>
</evidence>
<protein>
    <submittedName>
        <fullName evidence="2">Uncharacterized protein</fullName>
    </submittedName>
</protein>
<organism evidence="2 3">
    <name type="scientific">Thelohanellus kitauei</name>
    <name type="common">Myxosporean</name>
    <dbReference type="NCBI Taxonomy" id="669202"/>
    <lineage>
        <taxon>Eukaryota</taxon>
        <taxon>Metazoa</taxon>
        <taxon>Cnidaria</taxon>
        <taxon>Myxozoa</taxon>
        <taxon>Myxosporea</taxon>
        <taxon>Bivalvulida</taxon>
        <taxon>Platysporina</taxon>
        <taxon>Myxobolidae</taxon>
        <taxon>Thelohanellus</taxon>
    </lineage>
</organism>
<feature type="region of interest" description="Disordered" evidence="1">
    <location>
        <begin position="98"/>
        <end position="128"/>
    </location>
</feature>
<name>A0A0C2M3X6_THEKT</name>
<dbReference type="Proteomes" id="UP000031668">
    <property type="component" value="Unassembled WGS sequence"/>
</dbReference>
<evidence type="ECO:0000313" key="2">
    <source>
        <dbReference type="EMBL" id="KII61735.1"/>
    </source>
</evidence>
<comment type="caution">
    <text evidence="2">The sequence shown here is derived from an EMBL/GenBank/DDBJ whole genome shotgun (WGS) entry which is preliminary data.</text>
</comment>
<keyword evidence="3" id="KW-1185">Reference proteome</keyword>
<feature type="compositionally biased region" description="Polar residues" evidence="1">
    <location>
        <begin position="103"/>
        <end position="112"/>
    </location>
</feature>
<evidence type="ECO:0000256" key="1">
    <source>
        <dbReference type="SAM" id="MobiDB-lite"/>
    </source>
</evidence>
<reference evidence="2 3" key="1">
    <citation type="journal article" date="2014" name="Genome Biol. Evol.">
        <title>The genome of the myxosporean Thelohanellus kitauei shows adaptations to nutrient acquisition within its fish host.</title>
        <authorList>
            <person name="Yang Y."/>
            <person name="Xiong J."/>
            <person name="Zhou Z."/>
            <person name="Huo F."/>
            <person name="Miao W."/>
            <person name="Ran C."/>
            <person name="Liu Y."/>
            <person name="Zhang J."/>
            <person name="Feng J."/>
            <person name="Wang M."/>
            <person name="Wang M."/>
            <person name="Wang L."/>
            <person name="Yao B."/>
        </authorList>
    </citation>
    <scope>NUCLEOTIDE SEQUENCE [LARGE SCALE GENOMIC DNA]</scope>
    <source>
        <strain evidence="2">Wuqing</strain>
    </source>
</reference>
<dbReference type="AlphaFoldDB" id="A0A0C2M3X6"/>
<gene>
    <name evidence="2" type="ORF">RF11_08835</name>
</gene>
<dbReference type="EMBL" id="JWZT01005265">
    <property type="protein sequence ID" value="KII61735.1"/>
    <property type="molecule type" value="Genomic_DNA"/>
</dbReference>
<accession>A0A0C2M3X6</accession>
<sequence length="128" mass="14646">MDGNLSTRRSAGGKRLLGVMKNHQESVHECDETSGIHSYASEFSHQNPPVKKTRWAKIPRFSNESDFKNYRSKMFNQKHRDDDSTDHDSFIATYGRDLMGSTPKVNESQIYQKNAEPYSQVPSIYGKS</sequence>
<proteinExistence type="predicted"/>